<dbReference type="RefSeq" id="WP_116303129.1">
    <property type="nucleotide sequence ID" value="NZ_NFZV01000017.1"/>
</dbReference>
<dbReference type="OrthoDB" id="1550913at2"/>
<dbReference type="AlphaFoldDB" id="A0A3E0WTD4"/>
<keyword evidence="3" id="KW-1185">Reference proteome</keyword>
<dbReference type="Gene3D" id="2.40.33.20">
    <property type="entry name" value="PK beta-barrel domain-like"/>
    <property type="match status" value="1"/>
</dbReference>
<proteinExistence type="predicted"/>
<dbReference type="GO" id="GO:0003824">
    <property type="term" value="F:catalytic activity"/>
    <property type="evidence" value="ECO:0007669"/>
    <property type="project" value="InterPro"/>
</dbReference>
<dbReference type="PROSITE" id="PS51340">
    <property type="entry name" value="MOSC"/>
    <property type="match status" value="1"/>
</dbReference>
<dbReference type="Pfam" id="PF03473">
    <property type="entry name" value="MOSC"/>
    <property type="match status" value="1"/>
</dbReference>
<dbReference type="GO" id="GO:0030151">
    <property type="term" value="F:molybdenum ion binding"/>
    <property type="evidence" value="ECO:0007669"/>
    <property type="project" value="InterPro"/>
</dbReference>
<dbReference type="InterPro" id="IPR011037">
    <property type="entry name" value="Pyrv_Knase-like_insert_dom_sf"/>
</dbReference>
<dbReference type="SUPFAM" id="SSF50800">
    <property type="entry name" value="PK beta-barrel domain-like"/>
    <property type="match status" value="1"/>
</dbReference>
<evidence type="ECO:0000313" key="2">
    <source>
        <dbReference type="EMBL" id="RFA35411.1"/>
    </source>
</evidence>
<comment type="caution">
    <text evidence="2">The sequence shown here is derived from an EMBL/GenBank/DDBJ whole genome shotgun (WGS) entry which is preliminary data.</text>
</comment>
<reference evidence="3" key="1">
    <citation type="submission" date="2017-05" db="EMBL/GenBank/DDBJ databases">
        <authorList>
            <person name="Sharma S."/>
            <person name="Sidhu C."/>
            <person name="Pinnaka A.K."/>
        </authorList>
    </citation>
    <scope>NUCLEOTIDE SEQUENCE [LARGE SCALE GENOMIC DNA]</scope>
    <source>
        <strain evidence="3">AK93</strain>
    </source>
</reference>
<evidence type="ECO:0000313" key="3">
    <source>
        <dbReference type="Proteomes" id="UP000256763"/>
    </source>
</evidence>
<dbReference type="EMBL" id="NFZW01000012">
    <property type="protein sequence ID" value="RFA35411.1"/>
    <property type="molecule type" value="Genomic_DNA"/>
</dbReference>
<sequence length="159" mass="16638">MAAVIGIYTAEKSGAPVGARDAVEVRRGCGIVGDRHFRPNGANAADQITLIEQEAVTAFNEAHGLSVAPWELRRNLVTEGIDLNALVGREFQVGAVRLRGIELCEPCATVGRLLQQPELSPTQVIKALMGKGGLRAEIVSTGVIRIGDAVCGSAAPAEV</sequence>
<dbReference type="PANTHER" id="PTHR36930">
    <property type="entry name" value="METAL-SULFUR CLUSTER BIOSYNTHESIS PROTEINS YUAD-RELATED"/>
    <property type="match status" value="1"/>
</dbReference>
<gene>
    <name evidence="2" type="ORF">CAL65_13105</name>
</gene>
<accession>A0A3E0WTD4</accession>
<protein>
    <submittedName>
        <fullName evidence="2">MOSC domain-containing protein</fullName>
    </submittedName>
</protein>
<name>A0A3E0WTD4_9GAMM</name>
<dbReference type="InterPro" id="IPR005302">
    <property type="entry name" value="MoCF_Sase_C"/>
</dbReference>
<organism evidence="2 3">
    <name type="scientific">Alkalilimnicola ehrlichii</name>
    <dbReference type="NCBI Taxonomy" id="351052"/>
    <lineage>
        <taxon>Bacteria</taxon>
        <taxon>Pseudomonadati</taxon>
        <taxon>Pseudomonadota</taxon>
        <taxon>Gammaproteobacteria</taxon>
        <taxon>Chromatiales</taxon>
        <taxon>Ectothiorhodospiraceae</taxon>
        <taxon>Alkalilimnicola</taxon>
    </lineage>
</organism>
<feature type="domain" description="MOSC" evidence="1">
    <location>
        <begin position="15"/>
        <end position="153"/>
    </location>
</feature>
<dbReference type="InterPro" id="IPR052716">
    <property type="entry name" value="MOSC_domain"/>
</dbReference>
<evidence type="ECO:0000259" key="1">
    <source>
        <dbReference type="PROSITE" id="PS51340"/>
    </source>
</evidence>
<dbReference type="Proteomes" id="UP000256763">
    <property type="component" value="Unassembled WGS sequence"/>
</dbReference>
<dbReference type="PANTHER" id="PTHR36930:SF1">
    <property type="entry name" value="MOSC DOMAIN-CONTAINING PROTEIN"/>
    <property type="match status" value="1"/>
</dbReference>
<dbReference type="GO" id="GO:0030170">
    <property type="term" value="F:pyridoxal phosphate binding"/>
    <property type="evidence" value="ECO:0007669"/>
    <property type="project" value="InterPro"/>
</dbReference>